<dbReference type="OrthoDB" id="290929at2759"/>
<comment type="caution">
    <text evidence="2">The sequence shown here is derived from an EMBL/GenBank/DDBJ whole genome shotgun (WGS) entry which is preliminary data.</text>
</comment>
<dbReference type="InParanoid" id="A0A0V0QKJ5"/>
<keyword evidence="3" id="KW-1185">Reference proteome</keyword>
<sequence length="449" mass="52765">MSNQYYSSGAVIDKLKDFAITRGQVNNKESAGENIQKLSNILGSLDGMMKNQGNYIKNFNQSAGNEGDNRQMQVLQIKSSCEKFLQNIKNEVLETLTMVVQKTHQIPKRQGNPKATLNPVGPFPYVIPLQDLSFFDESKKEEVPQVSLMLNLFIHHYEEVLDALRNYAKLKEEDEGRDVNQNKMQRMSLRKKIEQLTEQIIQQNQKIDQLNDIQSADALDFLEMKSSYEKLTEENQVLNKQIQELKSYSEGNYSEIALLKDKLEQEKHQTQLIKDQYLPKLAELSKAQTFLDKEFKQIKKDMDQYAALFRNESRMRSQIIQEKNDLQQQFEKLVDMLGREKQKNKELKRQVYQKEDIVFEIIESQKEQNSQFESLKNQLSQKQNLKKEESEEIQSYKKQMEQLESQIKELNNVNQFLNKRINNLEEDKQKLIQVLKKNDLNPGDELYMK</sequence>
<protein>
    <submittedName>
        <fullName evidence="2">Uncharacterized protein</fullName>
    </submittedName>
</protein>
<feature type="coiled-coil region" evidence="1">
    <location>
        <begin position="179"/>
        <end position="248"/>
    </location>
</feature>
<feature type="coiled-coil region" evidence="1">
    <location>
        <begin position="316"/>
        <end position="441"/>
    </location>
</feature>
<dbReference type="EMBL" id="LDAU01000154">
    <property type="protein sequence ID" value="KRX02576.1"/>
    <property type="molecule type" value="Genomic_DNA"/>
</dbReference>
<evidence type="ECO:0000313" key="3">
    <source>
        <dbReference type="Proteomes" id="UP000054937"/>
    </source>
</evidence>
<dbReference type="Proteomes" id="UP000054937">
    <property type="component" value="Unassembled WGS sequence"/>
</dbReference>
<gene>
    <name evidence="2" type="ORF">PPERSA_11916</name>
</gene>
<organism evidence="2 3">
    <name type="scientific">Pseudocohnilembus persalinus</name>
    <name type="common">Ciliate</name>
    <dbReference type="NCBI Taxonomy" id="266149"/>
    <lineage>
        <taxon>Eukaryota</taxon>
        <taxon>Sar</taxon>
        <taxon>Alveolata</taxon>
        <taxon>Ciliophora</taxon>
        <taxon>Intramacronucleata</taxon>
        <taxon>Oligohymenophorea</taxon>
        <taxon>Scuticociliatia</taxon>
        <taxon>Philasterida</taxon>
        <taxon>Pseudocohnilembidae</taxon>
        <taxon>Pseudocohnilembus</taxon>
    </lineage>
</organism>
<evidence type="ECO:0000256" key="1">
    <source>
        <dbReference type="SAM" id="Coils"/>
    </source>
</evidence>
<evidence type="ECO:0000313" key="2">
    <source>
        <dbReference type="EMBL" id="KRX02576.1"/>
    </source>
</evidence>
<accession>A0A0V0QKJ5</accession>
<reference evidence="2 3" key="1">
    <citation type="journal article" date="2015" name="Sci. Rep.">
        <title>Genome of the facultative scuticociliatosis pathogen Pseudocohnilembus persalinus provides insight into its virulence through horizontal gene transfer.</title>
        <authorList>
            <person name="Xiong J."/>
            <person name="Wang G."/>
            <person name="Cheng J."/>
            <person name="Tian M."/>
            <person name="Pan X."/>
            <person name="Warren A."/>
            <person name="Jiang C."/>
            <person name="Yuan D."/>
            <person name="Miao W."/>
        </authorList>
    </citation>
    <scope>NUCLEOTIDE SEQUENCE [LARGE SCALE GENOMIC DNA]</scope>
    <source>
        <strain evidence="2">36N120E</strain>
    </source>
</reference>
<dbReference type="OMA" id="ENERKCG"/>
<proteinExistence type="predicted"/>
<dbReference type="AlphaFoldDB" id="A0A0V0QKJ5"/>
<name>A0A0V0QKJ5_PSEPJ</name>
<keyword evidence="1" id="KW-0175">Coiled coil</keyword>